<organism evidence="2">
    <name type="scientific">Lygus hesperus</name>
    <name type="common">Western plant bug</name>
    <dbReference type="NCBI Taxonomy" id="30085"/>
    <lineage>
        <taxon>Eukaryota</taxon>
        <taxon>Metazoa</taxon>
        <taxon>Ecdysozoa</taxon>
        <taxon>Arthropoda</taxon>
        <taxon>Hexapoda</taxon>
        <taxon>Insecta</taxon>
        <taxon>Pterygota</taxon>
        <taxon>Neoptera</taxon>
        <taxon>Paraneoptera</taxon>
        <taxon>Hemiptera</taxon>
        <taxon>Heteroptera</taxon>
        <taxon>Panheteroptera</taxon>
        <taxon>Cimicomorpha</taxon>
        <taxon>Miridae</taxon>
        <taxon>Mirini</taxon>
        <taxon>Lygus</taxon>
    </lineage>
</organism>
<dbReference type="EMBL" id="GBHO01001816">
    <property type="protein sequence ID" value="JAG41788.1"/>
    <property type="molecule type" value="Transcribed_RNA"/>
</dbReference>
<feature type="non-terminal residue" evidence="2">
    <location>
        <position position="1"/>
    </location>
</feature>
<evidence type="ECO:0000313" key="2">
    <source>
        <dbReference type="EMBL" id="JAG41788.1"/>
    </source>
</evidence>
<feature type="region of interest" description="Disordered" evidence="1">
    <location>
        <begin position="48"/>
        <end position="83"/>
    </location>
</feature>
<feature type="non-terminal residue" evidence="2">
    <location>
        <position position="135"/>
    </location>
</feature>
<proteinExistence type="predicted"/>
<gene>
    <name evidence="2" type="primary">OP3</name>
    <name evidence="2" type="ORF">CM83_25338</name>
</gene>
<feature type="compositionally biased region" description="Polar residues" evidence="1">
    <location>
        <begin position="48"/>
        <end position="61"/>
    </location>
</feature>
<dbReference type="AlphaFoldDB" id="A0A0A9ZEK2"/>
<protein>
    <submittedName>
        <fullName evidence="2">Opsin-3</fullName>
    </submittedName>
</protein>
<reference evidence="2" key="2">
    <citation type="submission" date="2014-07" db="EMBL/GenBank/DDBJ databases">
        <authorList>
            <person name="Hull J."/>
        </authorList>
    </citation>
    <scope>NUCLEOTIDE SEQUENCE</scope>
</reference>
<name>A0A0A9ZEK2_LYGHE</name>
<accession>A0A0A9ZEK2</accession>
<evidence type="ECO:0000256" key="1">
    <source>
        <dbReference type="SAM" id="MobiDB-lite"/>
    </source>
</evidence>
<sequence length="135" mass="14956">DRAAEHLRGSFTPLICSCDGALHWEYTVFQKRLASTLAEKLPCVGVSESQDPDINNQSHVLSTEGHEEDHSIPGFRRWSGSSSDGRLGSYLEIKTTSFLFPSSRPSVSTSVPSERLLSQARNILSHCRRNRLKGA</sequence>
<reference evidence="2" key="1">
    <citation type="journal article" date="2014" name="PLoS ONE">
        <title>Transcriptome-Based Identification of ABC Transporters in the Western Tarnished Plant Bug Lygus hesperus.</title>
        <authorList>
            <person name="Hull J.J."/>
            <person name="Chaney K."/>
            <person name="Geib S.M."/>
            <person name="Fabrick J.A."/>
            <person name="Brent C.S."/>
            <person name="Walsh D."/>
            <person name="Lavine L.C."/>
        </authorList>
    </citation>
    <scope>NUCLEOTIDE SEQUENCE</scope>
</reference>